<accession>A0A931A8S3</accession>
<reference evidence="1" key="1">
    <citation type="submission" date="2020-11" db="EMBL/GenBank/DDBJ databases">
        <title>Whole-genome analyses of Nonomuraea sp. K274.</title>
        <authorList>
            <person name="Veyisoglu A."/>
        </authorList>
    </citation>
    <scope>NUCLEOTIDE SEQUENCE</scope>
    <source>
        <strain evidence="1">K274</strain>
    </source>
</reference>
<sequence>MDLIGAPGTWELNDRERDMGTLSKVIYIDSAGREYAVDATAGDTVMATAAKHGVPGASRNAAVTVPVANTRRVYPRRHARLTAEGR</sequence>
<organism evidence="1 2">
    <name type="scientific">Nonomuraea cypriaca</name>
    <dbReference type="NCBI Taxonomy" id="1187855"/>
    <lineage>
        <taxon>Bacteria</taxon>
        <taxon>Bacillati</taxon>
        <taxon>Actinomycetota</taxon>
        <taxon>Actinomycetes</taxon>
        <taxon>Streptosporangiales</taxon>
        <taxon>Streptosporangiaceae</taxon>
        <taxon>Nonomuraea</taxon>
    </lineage>
</organism>
<evidence type="ECO:0000313" key="1">
    <source>
        <dbReference type="EMBL" id="MBF8185470.1"/>
    </source>
</evidence>
<dbReference type="EMBL" id="JADOGI010000014">
    <property type="protein sequence ID" value="MBF8185470.1"/>
    <property type="molecule type" value="Genomic_DNA"/>
</dbReference>
<name>A0A931A8S3_9ACTN</name>
<dbReference type="Proteomes" id="UP000605361">
    <property type="component" value="Unassembled WGS sequence"/>
</dbReference>
<dbReference type="RefSeq" id="WP_195894455.1">
    <property type="nucleotide sequence ID" value="NZ_JADOGI010000014.1"/>
</dbReference>
<comment type="caution">
    <text evidence="1">The sequence shown here is derived from an EMBL/GenBank/DDBJ whole genome shotgun (WGS) entry which is preliminary data.</text>
</comment>
<proteinExistence type="predicted"/>
<protein>
    <submittedName>
        <fullName evidence="1">Uncharacterized protein</fullName>
    </submittedName>
</protein>
<gene>
    <name evidence="1" type="ORF">ITP53_06895</name>
</gene>
<dbReference type="AlphaFoldDB" id="A0A931A8S3"/>
<keyword evidence="2" id="KW-1185">Reference proteome</keyword>
<evidence type="ECO:0000313" key="2">
    <source>
        <dbReference type="Proteomes" id="UP000605361"/>
    </source>
</evidence>